<reference evidence="1 2" key="1">
    <citation type="journal article" date="2010" name="Stand. Genomic Sci.">
        <title>Complete genome sequence of Denitrovibrio acetiphilus type strain (N2460).</title>
        <authorList>
            <person name="Kiss H."/>
            <person name="Lang E."/>
            <person name="Lapidus A."/>
            <person name="Copeland A."/>
            <person name="Nolan M."/>
            <person name="Glavina Del Rio T."/>
            <person name="Chen F."/>
            <person name="Lucas S."/>
            <person name="Tice H."/>
            <person name="Cheng J.F."/>
            <person name="Han C."/>
            <person name="Goodwin L."/>
            <person name="Pitluck S."/>
            <person name="Liolios K."/>
            <person name="Pati A."/>
            <person name="Ivanova N."/>
            <person name="Mavromatis K."/>
            <person name="Chen A."/>
            <person name="Palaniappan K."/>
            <person name="Land M."/>
            <person name="Hauser L."/>
            <person name="Chang Y.J."/>
            <person name="Jeffries C.D."/>
            <person name="Detter J.C."/>
            <person name="Brettin T."/>
            <person name="Spring S."/>
            <person name="Rohde M."/>
            <person name="Goker M."/>
            <person name="Woyke T."/>
            <person name="Bristow J."/>
            <person name="Eisen J.A."/>
            <person name="Markowitz V."/>
            <person name="Hugenholtz P."/>
            <person name="Kyrpides N.C."/>
            <person name="Klenk H.P."/>
        </authorList>
    </citation>
    <scope>NUCLEOTIDE SEQUENCE [LARGE SCALE GENOMIC DNA]</scope>
    <source>
        <strain evidence="2">DSM 12809 / NBRC 114555 / N2460</strain>
    </source>
</reference>
<organism evidence="1 2">
    <name type="scientific">Denitrovibrio acetiphilus (strain DSM 12809 / NBRC 114555 / N2460)</name>
    <dbReference type="NCBI Taxonomy" id="522772"/>
    <lineage>
        <taxon>Bacteria</taxon>
        <taxon>Pseudomonadati</taxon>
        <taxon>Deferribacterota</taxon>
        <taxon>Deferribacteres</taxon>
        <taxon>Deferribacterales</taxon>
        <taxon>Geovibrionaceae</taxon>
        <taxon>Denitrovibrio</taxon>
    </lineage>
</organism>
<dbReference type="EMBL" id="CP001968">
    <property type="protein sequence ID" value="ADD69426.1"/>
    <property type="molecule type" value="Genomic_DNA"/>
</dbReference>
<dbReference type="AlphaFoldDB" id="D4H570"/>
<dbReference type="PaxDb" id="522772-Dacet_2669"/>
<dbReference type="STRING" id="522772.Dacet_2669"/>
<evidence type="ECO:0000313" key="2">
    <source>
        <dbReference type="Proteomes" id="UP000002012"/>
    </source>
</evidence>
<proteinExistence type="predicted"/>
<dbReference type="HOGENOM" id="CLU_394684_0_0_0"/>
<dbReference type="InParanoid" id="D4H570"/>
<protein>
    <submittedName>
        <fullName evidence="1">Uncharacterized protein</fullName>
    </submittedName>
</protein>
<keyword evidence="2" id="KW-1185">Reference proteome</keyword>
<accession>D4H570</accession>
<dbReference type="KEGG" id="dap:Dacet_2669"/>
<evidence type="ECO:0000313" key="1">
    <source>
        <dbReference type="EMBL" id="ADD69426.1"/>
    </source>
</evidence>
<name>D4H570_DENA2</name>
<dbReference type="Proteomes" id="UP000002012">
    <property type="component" value="Chromosome"/>
</dbReference>
<gene>
    <name evidence="1" type="ordered locus">Dacet_2669</name>
</gene>
<dbReference type="RefSeq" id="WP_013011920.1">
    <property type="nucleotide sequence ID" value="NC_013943.1"/>
</dbReference>
<sequence>MQELVTKRIMEALDFIQCPLPLAKENYDELLPAIIYWLHESFDDDELDDISIEYVASLYEHFTSIEVGKTLNKSDQNILIGFHIDACQHEAYQYYAYEIHHKLVDFDKQYPNNIHQRFYNASLAARVFVASADAYLQRTGKVINIHEIIFSDMLDTIVEQDEKHIERFDKIMHDAWEEGNSYTRICGKRIRKFFRIKSHGGDNSYLQILSASHSQVEVSADNSVRNYIVPAWTYCPTSEVKKYFYEKTTQFVRQSRVVSIYDYDVVQLHEMKKLLDDYQRRQHPITALLILSALSGVDVDDWSKILRGNKYRSIKLSEDKDYYWFHLHKVGYHSKSFKSMSRYSQNTRLKVKVVLPAFLCELVQSIELPERLSLNDIKEHINAFNHINYTHITPARIRKFFRAFASDVCGQNDLTIAYISNTFAETSFTQTFYTRISAEYIGNRFADVVSELLHRLGFTELTMLPEQACVYNENYGSRAVPEVETMQYIFKNIRELYYSEIKLKEKLNILSFYTYIGLQLTSSLRRIASESKSLIASDFSHVILRDKDSQRKQEHRIVDLCDDIKEQFRILKRYRETVSIAGYITPVYEYFELTDLLYHLGHKDKLGYYDKGTVESRYLSRIGIERNCIVMNFCRHFLRTNLMQKNFDYEIANYWLGHVTDGIELNNIFSFADMPEVQLEIITMQSKLLAECGYEVIK</sequence>